<comment type="caution">
    <text evidence="2">The sequence shown here is derived from an EMBL/GenBank/DDBJ whole genome shotgun (WGS) entry which is preliminary data.</text>
</comment>
<dbReference type="SUPFAM" id="SSF52540">
    <property type="entry name" value="P-loop containing nucleoside triphosphate hydrolases"/>
    <property type="match status" value="1"/>
</dbReference>
<dbReference type="Gene3D" id="3.40.50.300">
    <property type="entry name" value="P-loop containing nucleotide triphosphate hydrolases"/>
    <property type="match status" value="1"/>
</dbReference>
<dbReference type="PATRIC" id="fig|993516.3.peg.6276"/>
<dbReference type="EMBL" id="AMWG01000163">
    <property type="protein sequence ID" value="ELP30257.1"/>
    <property type="molecule type" value="Genomic_DNA"/>
</dbReference>
<dbReference type="InterPro" id="IPR027417">
    <property type="entry name" value="P-loop_NTPase"/>
</dbReference>
<protein>
    <submittedName>
        <fullName evidence="2">Uncharacterized protein</fullName>
    </submittedName>
</protein>
<accession>L7C9C4</accession>
<proteinExistence type="predicted"/>
<evidence type="ECO:0000256" key="1">
    <source>
        <dbReference type="SAM" id="MobiDB-lite"/>
    </source>
</evidence>
<name>L7C9C4_RHOBT</name>
<gene>
    <name evidence="2" type="ORF">RBSWK_05855</name>
</gene>
<dbReference type="AlphaFoldDB" id="L7C9C4"/>
<organism evidence="2 3">
    <name type="scientific">Rhodopirellula baltica SWK14</name>
    <dbReference type="NCBI Taxonomy" id="993516"/>
    <lineage>
        <taxon>Bacteria</taxon>
        <taxon>Pseudomonadati</taxon>
        <taxon>Planctomycetota</taxon>
        <taxon>Planctomycetia</taxon>
        <taxon>Pirellulales</taxon>
        <taxon>Pirellulaceae</taxon>
        <taxon>Rhodopirellula</taxon>
    </lineage>
</organism>
<evidence type="ECO:0000313" key="3">
    <source>
        <dbReference type="Proteomes" id="UP000010959"/>
    </source>
</evidence>
<reference evidence="2 3" key="1">
    <citation type="journal article" date="2013" name="Mar. Genomics">
        <title>Expression of sulfatases in Rhodopirellula baltica and the diversity of sulfatases in the genus Rhodopirellula.</title>
        <authorList>
            <person name="Wegner C.E."/>
            <person name="Richter-Heitmann T."/>
            <person name="Klindworth A."/>
            <person name="Klockow C."/>
            <person name="Richter M."/>
            <person name="Achstetter T."/>
            <person name="Glockner F.O."/>
            <person name="Harder J."/>
        </authorList>
    </citation>
    <scope>NUCLEOTIDE SEQUENCE [LARGE SCALE GENOMIC DNA]</scope>
    <source>
        <strain evidence="2 3">SWK14</strain>
    </source>
</reference>
<feature type="compositionally biased region" description="Basic and acidic residues" evidence="1">
    <location>
        <begin position="468"/>
        <end position="483"/>
    </location>
</feature>
<feature type="region of interest" description="Disordered" evidence="1">
    <location>
        <begin position="464"/>
        <end position="483"/>
    </location>
</feature>
<dbReference type="Proteomes" id="UP000010959">
    <property type="component" value="Unassembled WGS sequence"/>
</dbReference>
<dbReference type="InterPro" id="IPR029044">
    <property type="entry name" value="Nucleotide-diphossugar_trans"/>
</dbReference>
<sequence>MNFASEEGRRENSRSDRKIVLGLGSGRCGTRSLATFLNKQLDANVTHEQEPLLDWQTNDRFGRIQRRIDRICSKRKQGTVGDVASFYLPYASAILEHDDRVVMVCMKRDREETIRSFLEWIKRVHPLPTDHWSETPSPGFFRDPIWSRIFPKYKAESREEAIGRYWDEYYAVAEELAAAHLDRFAIFDTRELNSEEGQERILRFCGLVEGQVLATGLLKNRSSKEPTQYGPASFSSDGLDPKRCVVIVPHGGNIVPACERGLRELELLGYEVRRVGGYAAIDQGRNQMATDALVDGYEETMWIDSDVVFDPASVLELRRHQLPICCGIYSQKGKQALSSHIVPGTERLRFGREGGVAEILYAAAGFLHIRREVYQTVQEKLALPVCNEKFGRPMLPFFAPMIIPANEASWYLAEDFAFCERARQCGYSIFADTRIRLWHVGSYMYGWEDSGGKMPRHDDYTLTFGKASPEKDGVSQHEQGESA</sequence>
<evidence type="ECO:0000313" key="2">
    <source>
        <dbReference type="EMBL" id="ELP30257.1"/>
    </source>
</evidence>
<dbReference type="SUPFAM" id="SSF53448">
    <property type="entry name" value="Nucleotide-diphospho-sugar transferases"/>
    <property type="match status" value="1"/>
</dbReference>